<feature type="region of interest" description="Disordered" evidence="1">
    <location>
        <begin position="166"/>
        <end position="193"/>
    </location>
</feature>
<accession>A0A1V6R534</accession>
<sequence>MALTNFFQDLSTYIDWILFFLCFSFVLCFGSLTFVIVHCIVQVVQAAVAFYLFDILYYFIYEETSTEFFAELISHILSARLELKSFILLLCLLFTIHHSIKEIASVLCEKFLAPNTTIILDCPKHREYRIQSFVNAYDRRPDTTLSPQLPQIDDEMTRIHPLKWKKPSASINSDSSKDSDSVPAEVSFPSSSNRHMRHPWGVLDYHMYLSHIESKRDELRRKKECHLLETTGFRQVTLHDEPELHNLRADTNPTVVFVSLPVPDMQDEFSNARLVLGFDLKSDHLQGYFFESEVPIENYEDLWQVWNQGGGELVIDIPVQRFLSVIRHTMQQQIEILEIGVLQHYGLTTRGFQAGLDMVIAVQFLQFVDDFAELITEETYELRGLYLPFQDELRNLLECGSRDAWFAVRDGLDIQQYRQKQLKKVVASGLFHGQNAVVLREGPEKTPQKEKMSRPVNIIPRHSSPWSWSKLQMQVLVSALFILCFCSVFQRERVMCVGMF</sequence>
<reference evidence="4" key="1">
    <citation type="journal article" date="2017" name="Nat. Microbiol.">
        <title>Global analysis of biosynthetic gene clusters reveals vast potential of secondary metabolite production in Penicillium species.</title>
        <authorList>
            <person name="Nielsen J.C."/>
            <person name="Grijseels S."/>
            <person name="Prigent S."/>
            <person name="Ji B."/>
            <person name="Dainat J."/>
            <person name="Nielsen K.F."/>
            <person name="Frisvad J.C."/>
            <person name="Workman M."/>
            <person name="Nielsen J."/>
        </authorList>
    </citation>
    <scope>NUCLEOTIDE SEQUENCE [LARGE SCALE GENOMIC DNA]</scope>
    <source>
        <strain evidence="4">IBT 29525</strain>
    </source>
</reference>
<comment type="caution">
    <text evidence="3">The sequence shown here is derived from an EMBL/GenBank/DDBJ whole genome shotgun (WGS) entry which is preliminary data.</text>
</comment>
<protein>
    <submittedName>
        <fullName evidence="3">Uncharacterized protein</fullName>
    </submittedName>
</protein>
<evidence type="ECO:0000313" key="3">
    <source>
        <dbReference type="EMBL" id="OQD96377.1"/>
    </source>
</evidence>
<dbReference type="EMBL" id="MDYO01000016">
    <property type="protein sequence ID" value="OQD96377.1"/>
    <property type="molecule type" value="Genomic_DNA"/>
</dbReference>
<evidence type="ECO:0000313" key="4">
    <source>
        <dbReference type="Proteomes" id="UP000191612"/>
    </source>
</evidence>
<evidence type="ECO:0000256" key="2">
    <source>
        <dbReference type="SAM" id="Phobius"/>
    </source>
</evidence>
<dbReference type="AlphaFoldDB" id="A0A1V6R534"/>
<dbReference type="STRING" id="60172.A0A1V6R534"/>
<evidence type="ECO:0000256" key="1">
    <source>
        <dbReference type="SAM" id="MobiDB-lite"/>
    </source>
</evidence>
<feature type="transmembrane region" description="Helical" evidence="2">
    <location>
        <begin position="12"/>
        <end position="37"/>
    </location>
</feature>
<keyword evidence="2" id="KW-0812">Transmembrane</keyword>
<keyword evidence="2" id="KW-0472">Membrane</keyword>
<proteinExistence type="predicted"/>
<feature type="transmembrane region" description="Helical" evidence="2">
    <location>
        <begin position="43"/>
        <end position="60"/>
    </location>
</feature>
<gene>
    <name evidence="3" type="ORF">PENSOL_c016G07013</name>
</gene>
<name>A0A1V6R534_9EURO</name>
<organism evidence="3 4">
    <name type="scientific">Penicillium solitum</name>
    <dbReference type="NCBI Taxonomy" id="60172"/>
    <lineage>
        <taxon>Eukaryota</taxon>
        <taxon>Fungi</taxon>
        <taxon>Dikarya</taxon>
        <taxon>Ascomycota</taxon>
        <taxon>Pezizomycotina</taxon>
        <taxon>Eurotiomycetes</taxon>
        <taxon>Eurotiomycetidae</taxon>
        <taxon>Eurotiales</taxon>
        <taxon>Aspergillaceae</taxon>
        <taxon>Penicillium</taxon>
    </lineage>
</organism>
<dbReference type="Proteomes" id="UP000191612">
    <property type="component" value="Unassembled WGS sequence"/>
</dbReference>
<keyword evidence="4" id="KW-1185">Reference proteome</keyword>
<keyword evidence="2" id="KW-1133">Transmembrane helix</keyword>